<dbReference type="Proteomes" id="UP000214720">
    <property type="component" value="Unassembled WGS sequence"/>
</dbReference>
<evidence type="ECO:0000313" key="1">
    <source>
        <dbReference type="EMBL" id="OXC78447.1"/>
    </source>
</evidence>
<reference evidence="2" key="1">
    <citation type="submission" date="2017-01" db="EMBL/GenBank/DDBJ databases">
        <title>Genome Analysis of Deinococcus marmoris KOPRI26562.</title>
        <authorList>
            <person name="Kim J.H."/>
            <person name="Oh H.-M."/>
        </authorList>
    </citation>
    <scope>NUCLEOTIDE SEQUENCE [LARGE SCALE GENOMIC DNA]</scope>
    <source>
        <strain evidence="2">PAMC 26633</strain>
    </source>
</reference>
<proteinExistence type="predicted"/>
<evidence type="ECO:0000313" key="2">
    <source>
        <dbReference type="Proteomes" id="UP000214720"/>
    </source>
</evidence>
<accession>A0A226X648</accession>
<gene>
    <name evidence="1" type="ORF">BSU04_11915</name>
</gene>
<protein>
    <submittedName>
        <fullName evidence="1">Uncharacterized protein</fullName>
    </submittedName>
</protein>
<dbReference type="AlphaFoldDB" id="A0A226X648"/>
<organism evidence="1 2">
    <name type="scientific">Caballeronia sordidicola</name>
    <name type="common">Burkholderia sordidicola</name>
    <dbReference type="NCBI Taxonomy" id="196367"/>
    <lineage>
        <taxon>Bacteria</taxon>
        <taxon>Pseudomonadati</taxon>
        <taxon>Pseudomonadota</taxon>
        <taxon>Betaproteobacteria</taxon>
        <taxon>Burkholderiales</taxon>
        <taxon>Burkholderiaceae</taxon>
        <taxon>Caballeronia</taxon>
    </lineage>
</organism>
<comment type="caution">
    <text evidence="1">The sequence shown here is derived from an EMBL/GenBank/DDBJ whole genome shotgun (WGS) entry which is preliminary data.</text>
</comment>
<dbReference type="EMBL" id="MTHB01000063">
    <property type="protein sequence ID" value="OXC78447.1"/>
    <property type="molecule type" value="Genomic_DNA"/>
</dbReference>
<sequence length="75" mass="7893">MNAARAGGAQAIKHSAEGDDGYMETMLAGSGGRSLDVHIRLKRNGVPSTCTLSLHPQKPQPAKPACIDLKVVRLV</sequence>
<name>A0A226X648_CABSO</name>